<evidence type="ECO:0000259" key="1">
    <source>
        <dbReference type="Pfam" id="PF02894"/>
    </source>
</evidence>
<accession>A0A3B0SYU6</accession>
<dbReference type="AlphaFoldDB" id="A0A3B0SYU6"/>
<feature type="non-terminal residue" evidence="2">
    <location>
        <position position="1"/>
    </location>
</feature>
<organism evidence="2">
    <name type="scientific">hydrothermal vent metagenome</name>
    <dbReference type="NCBI Taxonomy" id="652676"/>
    <lineage>
        <taxon>unclassified sequences</taxon>
        <taxon>metagenomes</taxon>
        <taxon>ecological metagenomes</taxon>
    </lineage>
</organism>
<dbReference type="SUPFAM" id="SSF55347">
    <property type="entry name" value="Glyceraldehyde-3-phosphate dehydrogenase-like, C-terminal domain"/>
    <property type="match status" value="1"/>
</dbReference>
<dbReference type="PANTHER" id="PTHR43593">
    <property type="match status" value="1"/>
</dbReference>
<proteinExistence type="predicted"/>
<feature type="domain" description="Gfo/Idh/MocA-like oxidoreductase C-terminal" evidence="1">
    <location>
        <begin position="2"/>
        <end position="209"/>
    </location>
</feature>
<sequence length="217" mass="23940">AGVVGRPHMVSIREHRFPFLDKVDDWNRFSRNTGGTLVEKCCHFFDLMCRIMPGKPVRVLASGGQDVNHLDERYGGETPDILDNAYVIVEFDDGGRAMLDLCMFAEATRNQEELSVVGNKGKVEALVPENVVRIGRRGIDTIGAVEVHAVHDDRIAYEGYHDGSSFIEHLKFRDAVLSGGEPEVTVGDGLLAVVIGVAAHRSIDEGRPVFLEELLRS</sequence>
<name>A0A3B0SYU6_9ZZZZ</name>
<dbReference type="InterPro" id="IPR050424">
    <property type="entry name" value="Gfo-Idh-MocA_inositol_DH"/>
</dbReference>
<protein>
    <submittedName>
        <fullName evidence="2">Oxidoreductase, NAD(P)-dependent, weak similarity to Myo-inositol 2-dehydrogenase</fullName>
    </submittedName>
</protein>
<dbReference type="InterPro" id="IPR004104">
    <property type="entry name" value="Gfo/Idh/MocA-like_OxRdtase_C"/>
</dbReference>
<dbReference type="Gene3D" id="3.30.360.10">
    <property type="entry name" value="Dihydrodipicolinate Reductase, domain 2"/>
    <property type="match status" value="1"/>
</dbReference>
<evidence type="ECO:0000313" key="2">
    <source>
        <dbReference type="EMBL" id="VAW09740.1"/>
    </source>
</evidence>
<gene>
    <name evidence="2" type="ORF">MNBD_ACTINO02-3061</name>
</gene>
<dbReference type="EMBL" id="UOEK01000643">
    <property type="protein sequence ID" value="VAW09740.1"/>
    <property type="molecule type" value="Genomic_DNA"/>
</dbReference>
<dbReference type="PANTHER" id="PTHR43593:SF1">
    <property type="entry name" value="INOSITOL 2-DEHYDROGENASE"/>
    <property type="match status" value="1"/>
</dbReference>
<dbReference type="Pfam" id="PF02894">
    <property type="entry name" value="GFO_IDH_MocA_C"/>
    <property type="match status" value="1"/>
</dbReference>
<reference evidence="2" key="1">
    <citation type="submission" date="2018-06" db="EMBL/GenBank/DDBJ databases">
        <authorList>
            <person name="Zhirakovskaya E."/>
        </authorList>
    </citation>
    <scope>NUCLEOTIDE SEQUENCE</scope>
</reference>